<organism evidence="2 3">
    <name type="scientific">Actinophytocola algeriensis</name>
    <dbReference type="NCBI Taxonomy" id="1768010"/>
    <lineage>
        <taxon>Bacteria</taxon>
        <taxon>Bacillati</taxon>
        <taxon>Actinomycetota</taxon>
        <taxon>Actinomycetes</taxon>
        <taxon>Pseudonocardiales</taxon>
        <taxon>Pseudonocardiaceae</taxon>
    </lineage>
</organism>
<evidence type="ECO:0000256" key="1">
    <source>
        <dbReference type="SAM" id="MobiDB-lite"/>
    </source>
</evidence>
<name>A0A7W7VHC1_9PSEU</name>
<proteinExistence type="predicted"/>
<accession>A0A7W7VHC1</accession>
<evidence type="ECO:0000313" key="3">
    <source>
        <dbReference type="Proteomes" id="UP000520767"/>
    </source>
</evidence>
<evidence type="ECO:0000313" key="2">
    <source>
        <dbReference type="EMBL" id="MBB4910347.1"/>
    </source>
</evidence>
<comment type="caution">
    <text evidence="2">The sequence shown here is derived from an EMBL/GenBank/DDBJ whole genome shotgun (WGS) entry which is preliminary data.</text>
</comment>
<dbReference type="EMBL" id="JACHJQ010000007">
    <property type="protein sequence ID" value="MBB4910347.1"/>
    <property type="molecule type" value="Genomic_DNA"/>
</dbReference>
<feature type="compositionally biased region" description="Polar residues" evidence="1">
    <location>
        <begin position="88"/>
        <end position="97"/>
    </location>
</feature>
<dbReference type="AlphaFoldDB" id="A0A7W7VHC1"/>
<keyword evidence="3" id="KW-1185">Reference proteome</keyword>
<sequence>MKDPFVALTVMKGPFVTRGVMKGPFVAFTVMKGPFATSGVMKGPFMTPPQPRKAPFTAQGQPSAGRKPATKGLPAIPSTWRSPITPDQGGTTNPNRRQTPEPPP</sequence>
<reference evidence="2 3" key="1">
    <citation type="submission" date="2020-08" db="EMBL/GenBank/DDBJ databases">
        <title>Genomic Encyclopedia of Type Strains, Phase III (KMG-III): the genomes of soil and plant-associated and newly described type strains.</title>
        <authorList>
            <person name="Whitman W."/>
        </authorList>
    </citation>
    <scope>NUCLEOTIDE SEQUENCE [LARGE SCALE GENOMIC DNA]</scope>
    <source>
        <strain evidence="2 3">CECT 8960</strain>
    </source>
</reference>
<feature type="region of interest" description="Disordered" evidence="1">
    <location>
        <begin position="42"/>
        <end position="104"/>
    </location>
</feature>
<gene>
    <name evidence="2" type="ORF">FHR82_006605</name>
</gene>
<protein>
    <submittedName>
        <fullName evidence="2">Uncharacterized protein</fullName>
    </submittedName>
</protein>
<dbReference type="Proteomes" id="UP000520767">
    <property type="component" value="Unassembled WGS sequence"/>
</dbReference>